<dbReference type="GeneID" id="85011845"/>
<dbReference type="InterPro" id="IPR014048">
    <property type="entry name" value="MethylDNA_cys_MeTrfase_DNA-bd"/>
</dbReference>
<dbReference type="SUPFAM" id="SSF46767">
    <property type="entry name" value="Methylated DNA-protein cysteine methyltransferase, C-terminal domain"/>
    <property type="match status" value="1"/>
</dbReference>
<dbReference type="KEGG" id="poc:NCTC13071_00978"/>
<dbReference type="PROSITE" id="PS00374">
    <property type="entry name" value="MGMT"/>
    <property type="match status" value="1"/>
</dbReference>
<gene>
    <name evidence="8" type="primary">ogt</name>
    <name evidence="8" type="ORF">NCTC13071_00978</name>
</gene>
<dbReference type="RefSeq" id="WP_018919864.1">
    <property type="nucleotide sequence ID" value="NZ_LR134384.1"/>
</dbReference>
<evidence type="ECO:0000256" key="5">
    <source>
        <dbReference type="ARBA" id="ARBA00023204"/>
    </source>
</evidence>
<name>A0A448L4X8_9BACT</name>
<dbReference type="Pfam" id="PF01035">
    <property type="entry name" value="DNA_binding_1"/>
    <property type="match status" value="1"/>
</dbReference>
<reference evidence="8 9" key="1">
    <citation type="submission" date="2018-12" db="EMBL/GenBank/DDBJ databases">
        <authorList>
            <consortium name="Pathogen Informatics"/>
        </authorList>
    </citation>
    <scope>NUCLEOTIDE SEQUENCE [LARGE SCALE GENOMIC DNA]</scope>
    <source>
        <strain evidence="8 9">NCTC13071</strain>
    </source>
</reference>
<protein>
    <submittedName>
        <fullName evidence="8">Methylated-DNA--protein-cysteine methyltransferase</fullName>
        <ecNumber evidence="8">2.1.1.63</ecNumber>
    </submittedName>
</protein>
<organism evidence="8 9">
    <name type="scientific">Segatella oris</name>
    <dbReference type="NCBI Taxonomy" id="28135"/>
    <lineage>
        <taxon>Bacteria</taxon>
        <taxon>Pseudomonadati</taxon>
        <taxon>Bacteroidota</taxon>
        <taxon>Bacteroidia</taxon>
        <taxon>Bacteroidales</taxon>
        <taxon>Prevotellaceae</taxon>
        <taxon>Segatella</taxon>
    </lineage>
</organism>
<evidence type="ECO:0000259" key="7">
    <source>
        <dbReference type="Pfam" id="PF01035"/>
    </source>
</evidence>
<dbReference type="Gene3D" id="1.10.10.10">
    <property type="entry name" value="Winged helix-like DNA-binding domain superfamily/Winged helix DNA-binding domain"/>
    <property type="match status" value="1"/>
</dbReference>
<keyword evidence="3 8" id="KW-0808">Transferase</keyword>
<dbReference type="NCBIfam" id="TIGR00589">
    <property type="entry name" value="ogt"/>
    <property type="match status" value="1"/>
</dbReference>
<evidence type="ECO:0000256" key="2">
    <source>
        <dbReference type="ARBA" id="ARBA00022603"/>
    </source>
</evidence>
<comment type="catalytic activity">
    <reaction evidence="1">
        <text>a 4-O-methyl-thymidine in DNA + L-cysteinyl-[protein] = a thymidine in DNA + S-methyl-L-cysteinyl-[protein]</text>
        <dbReference type="Rhea" id="RHEA:53428"/>
        <dbReference type="Rhea" id="RHEA-COMP:10131"/>
        <dbReference type="Rhea" id="RHEA-COMP:10132"/>
        <dbReference type="Rhea" id="RHEA-COMP:13555"/>
        <dbReference type="Rhea" id="RHEA-COMP:13556"/>
        <dbReference type="ChEBI" id="CHEBI:29950"/>
        <dbReference type="ChEBI" id="CHEBI:82612"/>
        <dbReference type="ChEBI" id="CHEBI:137386"/>
        <dbReference type="ChEBI" id="CHEBI:137387"/>
        <dbReference type="EC" id="2.1.1.63"/>
    </reaction>
</comment>
<dbReference type="PANTHER" id="PTHR42942:SF1">
    <property type="entry name" value="ALKYLTRANSFERASE-LIKE PROTEIN 1"/>
    <property type="match status" value="1"/>
</dbReference>
<dbReference type="InterPro" id="IPR052520">
    <property type="entry name" value="ATL_DNA_repair"/>
</dbReference>
<dbReference type="GO" id="GO:0003908">
    <property type="term" value="F:methylated-DNA-[protein]-cysteine S-methyltransferase activity"/>
    <property type="evidence" value="ECO:0007669"/>
    <property type="project" value="UniProtKB-EC"/>
</dbReference>
<evidence type="ECO:0000256" key="6">
    <source>
        <dbReference type="ARBA" id="ARBA00049348"/>
    </source>
</evidence>
<dbReference type="PANTHER" id="PTHR42942">
    <property type="entry name" value="6-O-METHYLGUANINE DNA METHYLTRANSFERASE"/>
    <property type="match status" value="1"/>
</dbReference>
<accession>A0A448L4X8</accession>
<comment type="catalytic activity">
    <reaction evidence="6">
        <text>a 6-O-methyl-2'-deoxyguanosine in DNA + L-cysteinyl-[protein] = S-methyl-L-cysteinyl-[protein] + a 2'-deoxyguanosine in DNA</text>
        <dbReference type="Rhea" id="RHEA:24000"/>
        <dbReference type="Rhea" id="RHEA-COMP:10131"/>
        <dbReference type="Rhea" id="RHEA-COMP:10132"/>
        <dbReference type="Rhea" id="RHEA-COMP:11367"/>
        <dbReference type="Rhea" id="RHEA-COMP:11368"/>
        <dbReference type="ChEBI" id="CHEBI:29950"/>
        <dbReference type="ChEBI" id="CHEBI:82612"/>
        <dbReference type="ChEBI" id="CHEBI:85445"/>
        <dbReference type="ChEBI" id="CHEBI:85448"/>
        <dbReference type="EC" id="2.1.1.63"/>
    </reaction>
</comment>
<dbReference type="InterPro" id="IPR001497">
    <property type="entry name" value="MethylDNA_cys_MeTrfase_AS"/>
</dbReference>
<keyword evidence="2 8" id="KW-0489">Methyltransferase</keyword>
<dbReference type="Proteomes" id="UP000274578">
    <property type="component" value="Chromosome 1"/>
</dbReference>
<evidence type="ECO:0000256" key="1">
    <source>
        <dbReference type="ARBA" id="ARBA00001286"/>
    </source>
</evidence>
<dbReference type="EMBL" id="LR134384">
    <property type="protein sequence ID" value="VEH14992.1"/>
    <property type="molecule type" value="Genomic_DNA"/>
</dbReference>
<evidence type="ECO:0000256" key="4">
    <source>
        <dbReference type="ARBA" id="ARBA00022763"/>
    </source>
</evidence>
<keyword evidence="5" id="KW-0234">DNA repair</keyword>
<keyword evidence="4" id="KW-0227">DNA damage</keyword>
<dbReference type="CDD" id="cd06445">
    <property type="entry name" value="ATase"/>
    <property type="match status" value="1"/>
</dbReference>
<evidence type="ECO:0000313" key="8">
    <source>
        <dbReference type="EMBL" id="VEH14992.1"/>
    </source>
</evidence>
<proteinExistence type="predicted"/>
<evidence type="ECO:0000256" key="3">
    <source>
        <dbReference type="ARBA" id="ARBA00022679"/>
    </source>
</evidence>
<dbReference type="InterPro" id="IPR036217">
    <property type="entry name" value="MethylDNA_cys_MeTrfase_DNAb"/>
</dbReference>
<dbReference type="EC" id="2.1.1.63" evidence="8"/>
<evidence type="ECO:0000313" key="9">
    <source>
        <dbReference type="Proteomes" id="UP000274578"/>
    </source>
</evidence>
<dbReference type="AlphaFoldDB" id="A0A448L4X8"/>
<dbReference type="GO" id="GO:0006281">
    <property type="term" value="P:DNA repair"/>
    <property type="evidence" value="ECO:0007669"/>
    <property type="project" value="UniProtKB-KW"/>
</dbReference>
<dbReference type="InterPro" id="IPR036388">
    <property type="entry name" value="WH-like_DNA-bd_sf"/>
</dbReference>
<dbReference type="GO" id="GO:0032259">
    <property type="term" value="P:methylation"/>
    <property type="evidence" value="ECO:0007669"/>
    <property type="project" value="UniProtKB-KW"/>
</dbReference>
<feature type="domain" description="Methylated-DNA-[protein]-cysteine S-methyltransferase DNA binding" evidence="7">
    <location>
        <begin position="9"/>
        <end position="84"/>
    </location>
</feature>
<sequence length="107" mass="11979">MPHFNSELFRQEVINIVSQIPRGRVLTYGQIARLAGHPLHARHVGNALHGLSDEAIPCHRVVNSAGRLAPNWPEQRQLLESEGVLFKPNGNVDLKQAQWEITAFSEP</sequence>